<dbReference type="OrthoDB" id="3060267at2759"/>
<dbReference type="InParanoid" id="A0A165N6W9"/>
<evidence type="ECO:0000313" key="2">
    <source>
        <dbReference type="EMBL" id="KZT19251.1"/>
    </source>
</evidence>
<name>A0A165N6W9_9AGAM</name>
<feature type="compositionally biased region" description="Pro residues" evidence="1">
    <location>
        <begin position="31"/>
        <end position="47"/>
    </location>
</feature>
<dbReference type="EMBL" id="KV425646">
    <property type="protein sequence ID" value="KZT19251.1"/>
    <property type="molecule type" value="Genomic_DNA"/>
</dbReference>
<dbReference type="STRING" id="1314782.A0A165N6W9"/>
<keyword evidence="3" id="KW-1185">Reference proteome</keyword>
<dbReference type="AlphaFoldDB" id="A0A165N6W9"/>
<gene>
    <name evidence="2" type="ORF">NEOLEDRAFT_1183565</name>
</gene>
<feature type="region of interest" description="Disordered" evidence="1">
    <location>
        <begin position="19"/>
        <end position="70"/>
    </location>
</feature>
<organism evidence="2 3">
    <name type="scientific">Neolentinus lepideus HHB14362 ss-1</name>
    <dbReference type="NCBI Taxonomy" id="1314782"/>
    <lineage>
        <taxon>Eukaryota</taxon>
        <taxon>Fungi</taxon>
        <taxon>Dikarya</taxon>
        <taxon>Basidiomycota</taxon>
        <taxon>Agaricomycotina</taxon>
        <taxon>Agaricomycetes</taxon>
        <taxon>Gloeophyllales</taxon>
        <taxon>Gloeophyllaceae</taxon>
        <taxon>Neolentinus</taxon>
    </lineage>
</organism>
<sequence>MVGRQEGMEVEVEVLVAVVAPEDGAGGVPPDGGPPGGGPPGGDPPGGDPSDDERDEDEEDNPMNVGHREWQCADTPAHDYEDEIVQKALRTIESARRMALAFSPETRSFKPAISNKYDGRTDIRFFEKWLSDLLTNFDLMGLGRATYDRKHVLIVSKYLEGDASEWFYQEVQDSNREKMRWTFPKVIVGLIRRHLYIATSKDADTRYERVSYSLKQDIRQMVNELEYWG</sequence>
<proteinExistence type="predicted"/>
<evidence type="ECO:0000256" key="1">
    <source>
        <dbReference type="SAM" id="MobiDB-lite"/>
    </source>
</evidence>
<accession>A0A165N6W9</accession>
<evidence type="ECO:0000313" key="3">
    <source>
        <dbReference type="Proteomes" id="UP000076761"/>
    </source>
</evidence>
<reference evidence="2 3" key="1">
    <citation type="journal article" date="2016" name="Mol. Biol. Evol.">
        <title>Comparative Genomics of Early-Diverging Mushroom-Forming Fungi Provides Insights into the Origins of Lignocellulose Decay Capabilities.</title>
        <authorList>
            <person name="Nagy L.G."/>
            <person name="Riley R."/>
            <person name="Tritt A."/>
            <person name="Adam C."/>
            <person name="Daum C."/>
            <person name="Floudas D."/>
            <person name="Sun H."/>
            <person name="Yadav J.S."/>
            <person name="Pangilinan J."/>
            <person name="Larsson K.H."/>
            <person name="Matsuura K."/>
            <person name="Barry K."/>
            <person name="Labutti K."/>
            <person name="Kuo R."/>
            <person name="Ohm R.A."/>
            <person name="Bhattacharya S.S."/>
            <person name="Shirouzu T."/>
            <person name="Yoshinaga Y."/>
            <person name="Martin F.M."/>
            <person name="Grigoriev I.V."/>
            <person name="Hibbett D.S."/>
        </authorList>
    </citation>
    <scope>NUCLEOTIDE SEQUENCE [LARGE SCALE GENOMIC DNA]</scope>
    <source>
        <strain evidence="2 3">HHB14362 ss-1</strain>
    </source>
</reference>
<protein>
    <submittedName>
        <fullName evidence="2">Uncharacterized protein</fullName>
    </submittedName>
</protein>
<feature type="compositionally biased region" description="Acidic residues" evidence="1">
    <location>
        <begin position="49"/>
        <end position="61"/>
    </location>
</feature>
<dbReference type="Proteomes" id="UP000076761">
    <property type="component" value="Unassembled WGS sequence"/>
</dbReference>